<proteinExistence type="predicted"/>
<evidence type="ECO:0000313" key="1">
    <source>
        <dbReference type="EMBL" id="GAA1526398.1"/>
    </source>
</evidence>
<sequence length="94" mass="11250">MKRTIRFFPDHARSPLWDSDSEKILLYPNDLGLSESLGRDILQWTDFWNHHYDVDAGWDNEENERKSKAEGDDLVARIQRELGESVEVIDRRWY</sequence>
<accession>A0ABN2AVV4</accession>
<dbReference type="Proteomes" id="UP001500177">
    <property type="component" value="Unassembled WGS sequence"/>
</dbReference>
<organism evidence="1 2">
    <name type="scientific">Brevibacterium permense</name>
    <dbReference type="NCBI Taxonomy" id="234834"/>
    <lineage>
        <taxon>Bacteria</taxon>
        <taxon>Bacillati</taxon>
        <taxon>Actinomycetota</taxon>
        <taxon>Actinomycetes</taxon>
        <taxon>Micrococcales</taxon>
        <taxon>Brevibacteriaceae</taxon>
        <taxon>Brevibacterium</taxon>
    </lineage>
</organism>
<comment type="caution">
    <text evidence="1">The sequence shown here is derived from an EMBL/GenBank/DDBJ whole genome shotgun (WGS) entry which is preliminary data.</text>
</comment>
<gene>
    <name evidence="1" type="ORF">GCM10009690_32170</name>
</gene>
<protein>
    <submittedName>
        <fullName evidence="1">Uncharacterized protein</fullName>
    </submittedName>
</protein>
<dbReference type="EMBL" id="BAAALX010000020">
    <property type="protein sequence ID" value="GAA1526398.1"/>
    <property type="molecule type" value="Genomic_DNA"/>
</dbReference>
<reference evidence="1 2" key="1">
    <citation type="journal article" date="2019" name="Int. J. Syst. Evol. Microbiol.">
        <title>The Global Catalogue of Microorganisms (GCM) 10K type strain sequencing project: providing services to taxonomists for standard genome sequencing and annotation.</title>
        <authorList>
            <consortium name="The Broad Institute Genomics Platform"/>
            <consortium name="The Broad Institute Genome Sequencing Center for Infectious Disease"/>
            <person name="Wu L."/>
            <person name="Ma J."/>
        </authorList>
    </citation>
    <scope>NUCLEOTIDE SEQUENCE [LARGE SCALE GENOMIC DNA]</scope>
    <source>
        <strain evidence="1 2">JCM 13318</strain>
    </source>
</reference>
<name>A0ABN2AVV4_9MICO</name>
<evidence type="ECO:0000313" key="2">
    <source>
        <dbReference type="Proteomes" id="UP001500177"/>
    </source>
</evidence>
<keyword evidence="2" id="KW-1185">Reference proteome</keyword>